<reference evidence="2" key="1">
    <citation type="submission" date="2016-10" db="EMBL/GenBank/DDBJ databases">
        <authorList>
            <person name="Varghese N."/>
            <person name="Submissions S."/>
        </authorList>
    </citation>
    <scope>NUCLEOTIDE SEQUENCE [LARGE SCALE GENOMIC DNA]</scope>
    <source>
        <strain evidence="2">DSM 10146</strain>
    </source>
</reference>
<name>A0A1G7LI61_9RHOB</name>
<dbReference type="EMBL" id="FNAV01000024">
    <property type="protein sequence ID" value="SDF49111.1"/>
    <property type="molecule type" value="Genomic_DNA"/>
</dbReference>
<proteinExistence type="predicted"/>
<evidence type="ECO:0000313" key="2">
    <source>
        <dbReference type="Proteomes" id="UP000198994"/>
    </source>
</evidence>
<accession>A0A1G7LI61</accession>
<organism evidence="1 2">
    <name type="scientific">Salipiger thiooxidans</name>
    <dbReference type="NCBI Taxonomy" id="282683"/>
    <lineage>
        <taxon>Bacteria</taxon>
        <taxon>Pseudomonadati</taxon>
        <taxon>Pseudomonadota</taxon>
        <taxon>Alphaproteobacteria</taxon>
        <taxon>Rhodobacterales</taxon>
        <taxon>Roseobacteraceae</taxon>
        <taxon>Salipiger</taxon>
    </lineage>
</organism>
<dbReference type="Proteomes" id="UP000198994">
    <property type="component" value="Unassembled WGS sequence"/>
</dbReference>
<dbReference type="Pfam" id="PF09857">
    <property type="entry name" value="YjhX_toxin"/>
    <property type="match status" value="1"/>
</dbReference>
<dbReference type="OrthoDB" id="7204880at2"/>
<protein>
    <recommendedName>
        <fullName evidence="3">Helix-turn-helix domain-containing protein</fullName>
    </recommendedName>
</protein>
<dbReference type="AlphaFoldDB" id="A0A1G7LI61"/>
<dbReference type="InterPro" id="IPR018654">
    <property type="entry name" value="YjhX_toxin"/>
</dbReference>
<sequence length="87" mass="9602">MNISENEQRALHVLALGSQMLKGRDEGPKITPATCTRRDAMILCDLSVAAFGELRGQRLIKAQWSGPHYISKRGRLSVPAQRDKEGA</sequence>
<dbReference type="RefSeq" id="WP_089963641.1">
    <property type="nucleotide sequence ID" value="NZ_FNAV01000024.1"/>
</dbReference>
<evidence type="ECO:0000313" key="1">
    <source>
        <dbReference type="EMBL" id="SDF49111.1"/>
    </source>
</evidence>
<gene>
    <name evidence="1" type="ORF">SAMN04488105_12419</name>
</gene>
<keyword evidence="2" id="KW-1185">Reference proteome</keyword>
<evidence type="ECO:0008006" key="3">
    <source>
        <dbReference type="Google" id="ProtNLM"/>
    </source>
</evidence>